<comment type="function">
    <text evidence="6">Also exhibits azoreductase activity. Catalyzes the reductive cleavage of the azo bond in aromatic azo compounds to the corresponding amines.</text>
</comment>
<dbReference type="GO" id="GO:0010181">
    <property type="term" value="F:FMN binding"/>
    <property type="evidence" value="ECO:0007669"/>
    <property type="project" value="UniProtKB-UniRule"/>
</dbReference>
<gene>
    <name evidence="6 8" type="primary">azoR</name>
    <name evidence="8" type="ORF">FUAX_43440</name>
</gene>
<dbReference type="KEGG" id="fax:FUAX_43440"/>
<feature type="binding site" evidence="6">
    <location>
        <begin position="16"/>
        <end position="18"/>
    </location>
    <ligand>
        <name>FMN</name>
        <dbReference type="ChEBI" id="CHEBI:58210"/>
    </ligand>
</feature>
<dbReference type="EC" id="1.6.5.-" evidence="6"/>
<comment type="function">
    <text evidence="6">Quinone reductase that provides resistance to thiol-specific stress caused by electrophilic quinones.</text>
</comment>
<dbReference type="SUPFAM" id="SSF52218">
    <property type="entry name" value="Flavoproteins"/>
    <property type="match status" value="1"/>
</dbReference>
<comment type="catalytic activity">
    <reaction evidence="6">
        <text>2 a quinone + NADH + H(+) = 2 a 1,4-benzosemiquinone + NAD(+)</text>
        <dbReference type="Rhea" id="RHEA:65952"/>
        <dbReference type="ChEBI" id="CHEBI:15378"/>
        <dbReference type="ChEBI" id="CHEBI:57540"/>
        <dbReference type="ChEBI" id="CHEBI:57945"/>
        <dbReference type="ChEBI" id="CHEBI:132124"/>
        <dbReference type="ChEBI" id="CHEBI:134225"/>
    </reaction>
</comment>
<comment type="similarity">
    <text evidence="6">Belongs to the azoreductase type 1 family.</text>
</comment>
<dbReference type="GO" id="GO:0009055">
    <property type="term" value="F:electron transfer activity"/>
    <property type="evidence" value="ECO:0007669"/>
    <property type="project" value="UniProtKB-UniRule"/>
</dbReference>
<proteinExistence type="inferred from homology"/>
<dbReference type="GO" id="GO:0016652">
    <property type="term" value="F:oxidoreductase activity, acting on NAD(P)H as acceptor"/>
    <property type="evidence" value="ECO:0007669"/>
    <property type="project" value="UniProtKB-UniRule"/>
</dbReference>
<dbReference type="Proteomes" id="UP001348817">
    <property type="component" value="Plasmid pFA2"/>
</dbReference>
<dbReference type="PANTHER" id="PTHR43741">
    <property type="entry name" value="FMN-DEPENDENT NADH-AZOREDUCTASE 1"/>
    <property type="match status" value="1"/>
</dbReference>
<dbReference type="PANTHER" id="PTHR43741:SF4">
    <property type="entry name" value="FMN-DEPENDENT NADH:QUINONE OXIDOREDUCTASE"/>
    <property type="match status" value="1"/>
</dbReference>
<evidence type="ECO:0000256" key="6">
    <source>
        <dbReference type="HAMAP-Rule" id="MF_01216"/>
    </source>
</evidence>
<comment type="subunit">
    <text evidence="6">Homodimer.</text>
</comment>
<keyword evidence="8" id="KW-0614">Plasmid</keyword>
<dbReference type="EMBL" id="AP025316">
    <property type="protein sequence ID" value="BDD11912.1"/>
    <property type="molecule type" value="Genomic_DNA"/>
</dbReference>
<keyword evidence="4 6" id="KW-0520">NAD</keyword>
<dbReference type="GO" id="GO:0016655">
    <property type="term" value="F:oxidoreductase activity, acting on NAD(P)H, quinone or similar compound as acceptor"/>
    <property type="evidence" value="ECO:0007669"/>
    <property type="project" value="InterPro"/>
</dbReference>
<keyword evidence="2 6" id="KW-0288">FMN</keyword>
<dbReference type="AlphaFoldDB" id="A0AAU9CY73"/>
<dbReference type="InterPro" id="IPR029039">
    <property type="entry name" value="Flavoprotein-like_sf"/>
</dbReference>
<protein>
    <recommendedName>
        <fullName evidence="6">FMN dependent NADH:quinone oxidoreductase</fullName>
        <ecNumber evidence="6">1.6.5.-</ecNumber>
    </recommendedName>
    <alternativeName>
        <fullName evidence="6">Azo-dye reductase</fullName>
    </alternativeName>
    <alternativeName>
        <fullName evidence="6">FMN-dependent NADH-azo compound oxidoreductase</fullName>
    </alternativeName>
    <alternativeName>
        <fullName evidence="6">FMN-dependent NADH-azoreductase</fullName>
        <ecNumber evidence="6">1.7.1.17</ecNumber>
    </alternativeName>
</protein>
<dbReference type="Pfam" id="PF02525">
    <property type="entry name" value="Flavodoxin_2"/>
    <property type="match status" value="1"/>
</dbReference>
<comment type="cofactor">
    <cofactor evidence="6">
        <name>FMN</name>
        <dbReference type="ChEBI" id="CHEBI:58210"/>
    </cofactor>
    <text evidence="6">Binds 1 FMN per subunit.</text>
</comment>
<evidence type="ECO:0000259" key="7">
    <source>
        <dbReference type="Pfam" id="PF02525"/>
    </source>
</evidence>
<name>A0AAU9CY73_9BACT</name>
<comment type="catalytic activity">
    <reaction evidence="5">
        <text>N,N-dimethyl-1,4-phenylenediamine + anthranilate + 2 NAD(+) = 2-(4-dimethylaminophenyl)diazenylbenzoate + 2 NADH + 2 H(+)</text>
        <dbReference type="Rhea" id="RHEA:55872"/>
        <dbReference type="ChEBI" id="CHEBI:15378"/>
        <dbReference type="ChEBI" id="CHEBI:15783"/>
        <dbReference type="ChEBI" id="CHEBI:16567"/>
        <dbReference type="ChEBI" id="CHEBI:57540"/>
        <dbReference type="ChEBI" id="CHEBI:57945"/>
        <dbReference type="ChEBI" id="CHEBI:71579"/>
        <dbReference type="EC" id="1.7.1.17"/>
    </reaction>
    <physiologicalReaction direction="right-to-left" evidence="5">
        <dbReference type="Rhea" id="RHEA:55874"/>
    </physiologicalReaction>
</comment>
<evidence type="ECO:0000313" key="9">
    <source>
        <dbReference type="Proteomes" id="UP001348817"/>
    </source>
</evidence>
<organism evidence="8 9">
    <name type="scientific">Fulvitalea axinellae</name>
    <dbReference type="NCBI Taxonomy" id="1182444"/>
    <lineage>
        <taxon>Bacteria</taxon>
        <taxon>Pseudomonadati</taxon>
        <taxon>Bacteroidota</taxon>
        <taxon>Cytophagia</taxon>
        <taxon>Cytophagales</taxon>
        <taxon>Persicobacteraceae</taxon>
        <taxon>Fulvitalea</taxon>
    </lineage>
</organism>
<keyword evidence="9" id="KW-1185">Reference proteome</keyword>
<reference evidence="8 9" key="1">
    <citation type="submission" date="2021-12" db="EMBL/GenBank/DDBJ databases">
        <title>Genome sequencing of bacteria with rrn-lacking chromosome and rrn-plasmid.</title>
        <authorList>
            <person name="Anda M."/>
            <person name="Iwasaki W."/>
        </authorList>
    </citation>
    <scope>NUCLEOTIDE SEQUENCE [LARGE SCALE GENOMIC DNA]</scope>
    <source>
        <strain evidence="8 9">DSM 100852</strain>
        <plasmid evidence="8 9">pFA2</plasmid>
    </source>
</reference>
<dbReference type="HAMAP" id="MF_01216">
    <property type="entry name" value="Azoreductase_type1"/>
    <property type="match status" value="1"/>
</dbReference>
<dbReference type="InterPro" id="IPR050104">
    <property type="entry name" value="FMN-dep_NADH:Q_OxRdtase_AzoR1"/>
</dbReference>
<keyword evidence="3 6" id="KW-0560">Oxidoreductase</keyword>
<dbReference type="EC" id="1.7.1.17" evidence="6"/>
<geneLocation type="plasmid" evidence="8 9">
    <name>pFA2</name>
</geneLocation>
<evidence type="ECO:0000256" key="2">
    <source>
        <dbReference type="ARBA" id="ARBA00022643"/>
    </source>
</evidence>
<feature type="domain" description="Flavodoxin-like fold" evidence="7">
    <location>
        <begin position="2"/>
        <end position="193"/>
    </location>
</feature>
<evidence type="ECO:0000256" key="4">
    <source>
        <dbReference type="ARBA" id="ARBA00023027"/>
    </source>
</evidence>
<dbReference type="InterPro" id="IPR023048">
    <property type="entry name" value="NADH:quinone_OxRdtase_FMN_depd"/>
</dbReference>
<dbReference type="RefSeq" id="WP_338395313.1">
    <property type="nucleotide sequence ID" value="NZ_AP025316.1"/>
</dbReference>
<dbReference type="InterPro" id="IPR003680">
    <property type="entry name" value="Flavodoxin_fold"/>
</dbReference>
<keyword evidence="1 6" id="KW-0285">Flavoprotein</keyword>
<dbReference type="Gene3D" id="3.40.50.360">
    <property type="match status" value="1"/>
</dbReference>
<evidence type="ECO:0000256" key="5">
    <source>
        <dbReference type="ARBA" id="ARBA00048542"/>
    </source>
</evidence>
<feature type="binding site" evidence="6">
    <location>
        <position position="10"/>
    </location>
    <ligand>
        <name>FMN</name>
        <dbReference type="ChEBI" id="CHEBI:58210"/>
    </ligand>
</feature>
<evidence type="ECO:0000256" key="3">
    <source>
        <dbReference type="ARBA" id="ARBA00023002"/>
    </source>
</evidence>
<evidence type="ECO:0000313" key="8">
    <source>
        <dbReference type="EMBL" id="BDD11912.1"/>
    </source>
</evidence>
<sequence length="197" mass="22191">MMKLLKINSSGRRGMSISRQKVDEIVSKLLVKYPSADVRVRDTAYDNLPFLSDHFIEAIFRNDDLSEEQRGAIQLSDRLVNELMESDIIVIGAPMYNFGIPACLKAYFDLIARAGKTFRYTEQGYPIGLLKNKKAIVVIATGGVPIGSPMDFSKNYIAAFLGFLGIEDIEFIALDENRFKLEEKEKKADEKLAMILN</sequence>
<comment type="caution">
    <text evidence="6">Lacks conserved residue(s) required for the propagation of feature annotation.</text>
</comment>
<evidence type="ECO:0000256" key="1">
    <source>
        <dbReference type="ARBA" id="ARBA00022630"/>
    </source>
</evidence>
<feature type="binding site" evidence="6">
    <location>
        <begin position="95"/>
        <end position="98"/>
    </location>
    <ligand>
        <name>FMN</name>
        <dbReference type="ChEBI" id="CHEBI:58210"/>
    </ligand>
</feature>
<accession>A0AAU9CY73</accession>